<protein>
    <submittedName>
        <fullName evidence="7">RDD domain containing protein</fullName>
    </submittedName>
</protein>
<gene>
    <name evidence="7" type="ordered locus">Caka_1223</name>
</gene>
<comment type="subcellular location">
    <subcellularLocation>
        <location evidence="1">Membrane</location>
        <topology evidence="1">Multi-pass membrane protein</topology>
    </subcellularLocation>
</comment>
<evidence type="ECO:0000313" key="8">
    <source>
        <dbReference type="Proteomes" id="UP000000925"/>
    </source>
</evidence>
<dbReference type="KEGG" id="caa:Caka_1223"/>
<evidence type="ECO:0000259" key="6">
    <source>
        <dbReference type="Pfam" id="PF06271"/>
    </source>
</evidence>
<dbReference type="PANTHER" id="PTHR38480">
    <property type="entry name" value="SLR0254 PROTEIN"/>
    <property type="match status" value="1"/>
</dbReference>
<dbReference type="InterPro" id="IPR010432">
    <property type="entry name" value="RDD"/>
</dbReference>
<reference evidence="7 8" key="1">
    <citation type="journal article" date="2010" name="Stand. Genomic Sci.">
        <title>Complete genome sequence of Coraliomargarita akajimensis type strain (04OKA010-24).</title>
        <authorList>
            <person name="Mavromatis K."/>
            <person name="Abt B."/>
            <person name="Brambilla E."/>
            <person name="Lapidus A."/>
            <person name="Copeland A."/>
            <person name="Deshpande S."/>
            <person name="Nolan M."/>
            <person name="Lucas S."/>
            <person name="Tice H."/>
            <person name="Cheng J.F."/>
            <person name="Han C."/>
            <person name="Detter J.C."/>
            <person name="Woyke T."/>
            <person name="Goodwin L."/>
            <person name="Pitluck S."/>
            <person name="Held B."/>
            <person name="Brettin T."/>
            <person name="Tapia R."/>
            <person name="Ivanova N."/>
            <person name="Mikhailova N."/>
            <person name="Pati A."/>
            <person name="Liolios K."/>
            <person name="Chen A."/>
            <person name="Palaniappan K."/>
            <person name="Land M."/>
            <person name="Hauser L."/>
            <person name="Chang Y.J."/>
            <person name="Jeffries C.D."/>
            <person name="Rohde M."/>
            <person name="Goker M."/>
            <person name="Bristow J."/>
            <person name="Eisen J.A."/>
            <person name="Markowitz V."/>
            <person name="Hugenholtz P."/>
            <person name="Klenk H.P."/>
            <person name="Kyrpides N.C."/>
        </authorList>
    </citation>
    <scope>NUCLEOTIDE SEQUENCE [LARGE SCALE GENOMIC DNA]</scope>
    <source>
        <strain evidence="8">DSM 45221 / IAM 15411 / JCM 23193 / KCTC 12865</strain>
    </source>
</reference>
<dbReference type="AlphaFoldDB" id="D5EIH7"/>
<accession>D5EIH7</accession>
<dbReference type="HOGENOM" id="CLU_054176_1_0_0"/>
<dbReference type="GO" id="GO:0016020">
    <property type="term" value="C:membrane"/>
    <property type="evidence" value="ECO:0007669"/>
    <property type="project" value="UniProtKB-SubCell"/>
</dbReference>
<name>D5EIH7_CORAD</name>
<feature type="transmembrane region" description="Helical" evidence="5">
    <location>
        <begin position="62"/>
        <end position="84"/>
    </location>
</feature>
<dbReference type="OrthoDB" id="9787732at2"/>
<evidence type="ECO:0000256" key="3">
    <source>
        <dbReference type="ARBA" id="ARBA00022989"/>
    </source>
</evidence>
<dbReference type="eggNOG" id="COG1714">
    <property type="taxonomic scope" value="Bacteria"/>
</dbReference>
<sequence length="255" mass="29419">MNERTNQLIIQTPEGVEFVHQLASPVARFIALAIDVSATWAILSILSITVTLMGWISRDMAMAFYILLYFVVCIGYYILLEMLWRGQTLGKRVMRLRVIDSSGLKLRPNQLILRNLMRFVDSLPILYFLGGACALLSRKSQRLGDYAAGTVVIRQRELHPPKLSELSSELYNSFRDHPRLEAQLRQKVSPEHSELVLQALRRRDEMDPIERTKLYKRLAASFRQQVVFPEQVTESISDEQYLRNCVDTIYRGVKS</sequence>
<evidence type="ECO:0000256" key="2">
    <source>
        <dbReference type="ARBA" id="ARBA00022692"/>
    </source>
</evidence>
<evidence type="ECO:0000256" key="4">
    <source>
        <dbReference type="ARBA" id="ARBA00023136"/>
    </source>
</evidence>
<feature type="domain" description="RDD" evidence="6">
    <location>
        <begin position="23"/>
        <end position="149"/>
    </location>
</feature>
<dbReference type="Pfam" id="PF06271">
    <property type="entry name" value="RDD"/>
    <property type="match status" value="1"/>
</dbReference>
<evidence type="ECO:0000256" key="1">
    <source>
        <dbReference type="ARBA" id="ARBA00004141"/>
    </source>
</evidence>
<dbReference type="STRING" id="583355.Caka_1223"/>
<organism evidence="7 8">
    <name type="scientific">Coraliomargarita akajimensis (strain DSM 45221 / IAM 15411 / JCM 23193 / KCTC 12865 / 04OKA010-24)</name>
    <dbReference type="NCBI Taxonomy" id="583355"/>
    <lineage>
        <taxon>Bacteria</taxon>
        <taxon>Pseudomonadati</taxon>
        <taxon>Verrucomicrobiota</taxon>
        <taxon>Opitutia</taxon>
        <taxon>Puniceicoccales</taxon>
        <taxon>Coraliomargaritaceae</taxon>
        <taxon>Coraliomargarita</taxon>
    </lineage>
</organism>
<keyword evidence="2 5" id="KW-0812">Transmembrane</keyword>
<keyword evidence="8" id="KW-1185">Reference proteome</keyword>
<evidence type="ECO:0000256" key="5">
    <source>
        <dbReference type="SAM" id="Phobius"/>
    </source>
</evidence>
<proteinExistence type="predicted"/>
<dbReference type="PANTHER" id="PTHR38480:SF1">
    <property type="entry name" value="SLR0254 PROTEIN"/>
    <property type="match status" value="1"/>
</dbReference>
<dbReference type="Proteomes" id="UP000000925">
    <property type="component" value="Chromosome"/>
</dbReference>
<keyword evidence="4 5" id="KW-0472">Membrane</keyword>
<feature type="transmembrane region" description="Helical" evidence="5">
    <location>
        <begin position="29"/>
        <end position="56"/>
    </location>
</feature>
<evidence type="ECO:0000313" key="7">
    <source>
        <dbReference type="EMBL" id="ADE54243.1"/>
    </source>
</evidence>
<dbReference type="EMBL" id="CP001998">
    <property type="protein sequence ID" value="ADE54243.1"/>
    <property type="molecule type" value="Genomic_DNA"/>
</dbReference>
<keyword evidence="3 5" id="KW-1133">Transmembrane helix</keyword>
<dbReference type="RefSeq" id="WP_013042965.1">
    <property type="nucleotide sequence ID" value="NC_014008.1"/>
</dbReference>